<dbReference type="GO" id="GO:0020037">
    <property type="term" value="F:heme binding"/>
    <property type="evidence" value="ECO:0007669"/>
    <property type="project" value="InterPro"/>
</dbReference>
<proteinExistence type="inferred from homology"/>
<organism evidence="9 10">
    <name type="scientific">Aureimonas glaciei</name>
    <dbReference type="NCBI Taxonomy" id="1776957"/>
    <lineage>
        <taxon>Bacteria</taxon>
        <taxon>Pseudomonadati</taxon>
        <taxon>Pseudomonadota</taxon>
        <taxon>Alphaproteobacteria</taxon>
        <taxon>Hyphomicrobiales</taxon>
        <taxon>Aurantimonadaceae</taxon>
        <taxon>Aureimonas</taxon>
    </lineage>
</organism>
<dbReference type="AlphaFoldDB" id="A0A916XSG9"/>
<accession>A0A916XSG9</accession>
<evidence type="ECO:0000256" key="6">
    <source>
        <dbReference type="ARBA" id="ARBA00023033"/>
    </source>
</evidence>
<dbReference type="PANTHER" id="PTHR24291:SF50">
    <property type="entry name" value="BIFUNCTIONAL ALBAFLAVENONE MONOOXYGENASE_TERPENE SYNTHASE"/>
    <property type="match status" value="1"/>
</dbReference>
<dbReference type="InterPro" id="IPR002401">
    <property type="entry name" value="Cyt_P450_E_grp-I"/>
</dbReference>
<keyword evidence="4 8" id="KW-0560">Oxidoreductase</keyword>
<evidence type="ECO:0000256" key="8">
    <source>
        <dbReference type="RuleBase" id="RU000461"/>
    </source>
</evidence>
<keyword evidence="2 7" id="KW-0349">Heme</keyword>
<dbReference type="Proteomes" id="UP000613160">
    <property type="component" value="Unassembled WGS sequence"/>
</dbReference>
<dbReference type="SUPFAM" id="SSF48264">
    <property type="entry name" value="Cytochrome P450"/>
    <property type="match status" value="1"/>
</dbReference>
<comment type="cofactor">
    <cofactor evidence="7">
        <name>heme</name>
        <dbReference type="ChEBI" id="CHEBI:30413"/>
    </cofactor>
</comment>
<dbReference type="Pfam" id="PF00067">
    <property type="entry name" value="p450"/>
    <property type="match status" value="1"/>
</dbReference>
<evidence type="ECO:0000313" key="9">
    <source>
        <dbReference type="EMBL" id="GGD03769.1"/>
    </source>
</evidence>
<evidence type="ECO:0000256" key="3">
    <source>
        <dbReference type="ARBA" id="ARBA00022723"/>
    </source>
</evidence>
<evidence type="ECO:0000256" key="7">
    <source>
        <dbReference type="PIRSR" id="PIRSR602401-1"/>
    </source>
</evidence>
<gene>
    <name evidence="9" type="ORF">GCM10011335_03210</name>
</gene>
<keyword evidence="10" id="KW-1185">Reference proteome</keyword>
<feature type="binding site" description="axial binding residue" evidence="7">
    <location>
        <position position="403"/>
    </location>
    <ligand>
        <name>heme</name>
        <dbReference type="ChEBI" id="CHEBI:30413"/>
    </ligand>
    <ligandPart>
        <name>Fe</name>
        <dbReference type="ChEBI" id="CHEBI:18248"/>
    </ligandPart>
</feature>
<comment type="similarity">
    <text evidence="1 8">Belongs to the cytochrome P450 family.</text>
</comment>
<evidence type="ECO:0000256" key="4">
    <source>
        <dbReference type="ARBA" id="ARBA00023002"/>
    </source>
</evidence>
<name>A0A916XSG9_9HYPH</name>
<dbReference type="InterPro" id="IPR001128">
    <property type="entry name" value="Cyt_P450"/>
</dbReference>
<reference evidence="9" key="1">
    <citation type="journal article" date="2014" name="Int. J. Syst. Evol. Microbiol.">
        <title>Complete genome sequence of Corynebacterium casei LMG S-19264T (=DSM 44701T), isolated from a smear-ripened cheese.</title>
        <authorList>
            <consortium name="US DOE Joint Genome Institute (JGI-PGF)"/>
            <person name="Walter F."/>
            <person name="Albersmeier A."/>
            <person name="Kalinowski J."/>
            <person name="Ruckert C."/>
        </authorList>
    </citation>
    <scope>NUCLEOTIDE SEQUENCE</scope>
    <source>
        <strain evidence="9">CGMCC 1.15493</strain>
    </source>
</reference>
<dbReference type="PRINTS" id="PR00463">
    <property type="entry name" value="EP450I"/>
</dbReference>
<evidence type="ECO:0000256" key="2">
    <source>
        <dbReference type="ARBA" id="ARBA00022617"/>
    </source>
</evidence>
<dbReference type="PANTHER" id="PTHR24291">
    <property type="entry name" value="CYTOCHROME P450 FAMILY 4"/>
    <property type="match status" value="1"/>
</dbReference>
<dbReference type="InterPro" id="IPR036396">
    <property type="entry name" value="Cyt_P450_sf"/>
</dbReference>
<keyword evidence="5 7" id="KW-0408">Iron</keyword>
<comment type="caution">
    <text evidence="9">The sequence shown here is derived from an EMBL/GenBank/DDBJ whole genome shotgun (WGS) entry which is preliminary data.</text>
</comment>
<evidence type="ECO:0000313" key="10">
    <source>
        <dbReference type="Proteomes" id="UP000613160"/>
    </source>
</evidence>
<dbReference type="PROSITE" id="PS00086">
    <property type="entry name" value="CYTOCHROME_P450"/>
    <property type="match status" value="1"/>
</dbReference>
<evidence type="ECO:0000256" key="5">
    <source>
        <dbReference type="ARBA" id="ARBA00023004"/>
    </source>
</evidence>
<evidence type="ECO:0000256" key="1">
    <source>
        <dbReference type="ARBA" id="ARBA00010617"/>
    </source>
</evidence>
<dbReference type="RefSeq" id="WP_188848804.1">
    <property type="nucleotide sequence ID" value="NZ_BMJJ01000001.1"/>
</dbReference>
<dbReference type="InterPro" id="IPR017972">
    <property type="entry name" value="Cyt_P450_CS"/>
</dbReference>
<dbReference type="EMBL" id="BMJJ01000001">
    <property type="protein sequence ID" value="GGD03769.1"/>
    <property type="molecule type" value="Genomic_DNA"/>
</dbReference>
<dbReference type="GO" id="GO:0004497">
    <property type="term" value="F:monooxygenase activity"/>
    <property type="evidence" value="ECO:0007669"/>
    <property type="project" value="UniProtKB-KW"/>
</dbReference>
<keyword evidence="3 7" id="KW-0479">Metal-binding</keyword>
<dbReference type="GO" id="GO:0005506">
    <property type="term" value="F:iron ion binding"/>
    <property type="evidence" value="ECO:0007669"/>
    <property type="project" value="InterPro"/>
</dbReference>
<reference evidence="9" key="2">
    <citation type="submission" date="2020-09" db="EMBL/GenBank/DDBJ databases">
        <authorList>
            <person name="Sun Q."/>
            <person name="Zhou Y."/>
        </authorList>
    </citation>
    <scope>NUCLEOTIDE SEQUENCE</scope>
    <source>
        <strain evidence="9">CGMCC 1.15493</strain>
    </source>
</reference>
<dbReference type="InterPro" id="IPR050196">
    <property type="entry name" value="Cytochrome_P450_Monoox"/>
</dbReference>
<dbReference type="Gene3D" id="1.10.630.10">
    <property type="entry name" value="Cytochrome P450"/>
    <property type="match status" value="1"/>
</dbReference>
<dbReference type="PRINTS" id="PR00385">
    <property type="entry name" value="P450"/>
</dbReference>
<protein>
    <submittedName>
        <fullName evidence="9">Cytochrome P450</fullName>
    </submittedName>
</protein>
<dbReference type="GO" id="GO:0016705">
    <property type="term" value="F:oxidoreductase activity, acting on paired donors, with incorporation or reduction of molecular oxygen"/>
    <property type="evidence" value="ECO:0007669"/>
    <property type="project" value="InterPro"/>
</dbReference>
<sequence>MDQRPVPFRAPAPTPPPEQLKLFKFIYTAARNPLQIWSERAYREPFLRADWLKVPTIIVNDPSAIRYLLVDNAQNYAMQPLRQRLLRPVMRDGLLTAEGELWRRTRRALAPVFTPRNIEGFAPVMQRRAARFAETLTALPGGRADIAYQMTLLTYDVLQATLFTDDIASEPEEFARSMERFMGRMGRVDPLDLLDAPAFLPRLTRIMAGRSQAYFRQLIGATIDRRMALVTSDPDAAPRDFLTLLLEAEGLSRAEVEDNIITFIGAGHETTARALGWTLYLLSQAPEERAKVEAELDALLPGLGDDPATWLDRLVHTRAVFEEAMRLYPPAPSLNRTALRDDRFGDLAIPAGASVLVMPWLVHRHEGLWKDPACFVPARFMPENRGTIDRYQYLPFGVGPRVCIGQSFAMQEGVILLAELMRHLRFDFVGARPPFPMQKITVQPDRGFPMRVTRR</sequence>
<keyword evidence="6 8" id="KW-0503">Monooxygenase</keyword>